<keyword evidence="1" id="KW-1133">Transmembrane helix</keyword>
<organism evidence="2 3">
    <name type="scientific">Nephila pilipes</name>
    <name type="common">Giant wood spider</name>
    <name type="synonym">Nephila maculata</name>
    <dbReference type="NCBI Taxonomy" id="299642"/>
    <lineage>
        <taxon>Eukaryota</taxon>
        <taxon>Metazoa</taxon>
        <taxon>Ecdysozoa</taxon>
        <taxon>Arthropoda</taxon>
        <taxon>Chelicerata</taxon>
        <taxon>Arachnida</taxon>
        <taxon>Araneae</taxon>
        <taxon>Araneomorphae</taxon>
        <taxon>Entelegynae</taxon>
        <taxon>Araneoidea</taxon>
        <taxon>Nephilidae</taxon>
        <taxon>Nephila</taxon>
    </lineage>
</organism>
<keyword evidence="3" id="KW-1185">Reference proteome</keyword>
<dbReference type="AlphaFoldDB" id="A0A8X6US73"/>
<proteinExistence type="predicted"/>
<dbReference type="EMBL" id="BMAW01036671">
    <property type="protein sequence ID" value="GFU44990.1"/>
    <property type="molecule type" value="Genomic_DNA"/>
</dbReference>
<dbReference type="OrthoDB" id="1684102at2759"/>
<accession>A0A8X6US73</accession>
<sequence>LGCTSLDYSSTAEQAFRLGPARVQRFASFARFCVNTMLMLTQFGFCCVYFLFVSTSLFE</sequence>
<comment type="caution">
    <text evidence="2">The sequence shown here is derived from an EMBL/GenBank/DDBJ whole genome shotgun (WGS) entry which is preliminary data.</text>
</comment>
<dbReference type="Proteomes" id="UP000887013">
    <property type="component" value="Unassembled WGS sequence"/>
</dbReference>
<feature type="non-terminal residue" evidence="2">
    <location>
        <position position="1"/>
    </location>
</feature>
<feature type="transmembrane region" description="Helical" evidence="1">
    <location>
        <begin position="32"/>
        <end position="52"/>
    </location>
</feature>
<name>A0A8X6US73_NEPPI</name>
<keyword evidence="1" id="KW-0472">Membrane</keyword>
<feature type="non-terminal residue" evidence="2">
    <location>
        <position position="59"/>
    </location>
</feature>
<evidence type="ECO:0000256" key="1">
    <source>
        <dbReference type="SAM" id="Phobius"/>
    </source>
</evidence>
<reference evidence="2" key="1">
    <citation type="submission" date="2020-08" db="EMBL/GenBank/DDBJ databases">
        <title>Multicomponent nature underlies the extraordinary mechanical properties of spider dragline silk.</title>
        <authorList>
            <person name="Kono N."/>
            <person name="Nakamura H."/>
            <person name="Mori M."/>
            <person name="Yoshida Y."/>
            <person name="Ohtoshi R."/>
            <person name="Malay A.D."/>
            <person name="Moran D.A.P."/>
            <person name="Tomita M."/>
            <person name="Numata K."/>
            <person name="Arakawa K."/>
        </authorList>
    </citation>
    <scope>NUCLEOTIDE SEQUENCE</scope>
</reference>
<keyword evidence="1" id="KW-0812">Transmembrane</keyword>
<protein>
    <submittedName>
        <fullName evidence="2">Putative vesicular inhibitory amino-acid transporter</fullName>
    </submittedName>
</protein>
<evidence type="ECO:0000313" key="3">
    <source>
        <dbReference type="Proteomes" id="UP000887013"/>
    </source>
</evidence>
<evidence type="ECO:0000313" key="2">
    <source>
        <dbReference type="EMBL" id="GFU44990.1"/>
    </source>
</evidence>
<gene>
    <name evidence="2" type="primary">CSH_0404</name>
    <name evidence="2" type="ORF">NPIL_448821</name>
</gene>